<dbReference type="GO" id="GO:0007165">
    <property type="term" value="P:signal transduction"/>
    <property type="evidence" value="ECO:0007669"/>
    <property type="project" value="InterPro"/>
</dbReference>
<feature type="domain" description="SEFIR" evidence="2">
    <location>
        <begin position="414"/>
        <end position="546"/>
    </location>
</feature>
<evidence type="ECO:0000259" key="2">
    <source>
        <dbReference type="PROSITE" id="PS51534"/>
    </source>
</evidence>
<evidence type="ECO:0000313" key="5">
    <source>
        <dbReference type="EMBL" id="VFK08398.1"/>
    </source>
</evidence>
<organism evidence="4">
    <name type="scientific">Candidatus Kentrum sp. FM</name>
    <dbReference type="NCBI Taxonomy" id="2126340"/>
    <lineage>
        <taxon>Bacteria</taxon>
        <taxon>Pseudomonadati</taxon>
        <taxon>Pseudomonadota</taxon>
        <taxon>Gammaproteobacteria</taxon>
        <taxon>Candidatus Kentrum</taxon>
    </lineage>
</organism>
<dbReference type="InterPro" id="IPR013568">
    <property type="entry name" value="SEFIR_dom"/>
</dbReference>
<sequence length="568" mass="65647">MGNVIKVMLVCDQNIANEYCAVFKETADYIASREQMDFDIHVTPVYWSESTRELQRISRSFIEGETEGLPDIIQIGSSQLEICRETLYKVDAQKYFSMLSKGRFVISHVQPLFREEDGYCNFCVPFLIDSSFLFLNYKELNRIIGVPKKLHSLDRKSYQHLLSDLAPRWRKKSNSQSLIGMPKINSLDGMHLLQSLVCAFGGNQQSLYFNRQVTKENVSIITQAIDYYEDKLRSEYGDERHNYSPFCLFTEQDDSQYLFYIAGSWLIREISKAKDWKNTFLAADIPSSPIKNNNFRFLGGSYLGVVGKRKSSKKAARFLKRFIFNSLYLKMYCEKIFEIPANRNAMCSWEEWLKIDFESSSSIALQEESFGDKDNLFSFIKSQNNDALGANEINNLIRSEFLPKKYILGGKRMNKKVFISYSWDSEDHKKWVKNLAARLRSDGVESILDQWHAAPGDQLPEFMEKAIQESDYVIIVCTPRYKRRADNRQGNVGYEGHIITSEGLIQGNHSKFIPLLREGNWEESSPSYLRGKLYINLVGNPYNQENYEDLLKTLSNQREKAPPIGGSE</sequence>
<dbReference type="Pfam" id="PF13676">
    <property type="entry name" value="TIR_2"/>
    <property type="match status" value="1"/>
</dbReference>
<evidence type="ECO:0000259" key="1">
    <source>
        <dbReference type="PROSITE" id="PS50104"/>
    </source>
</evidence>
<dbReference type="EMBL" id="CAADEZ010000129">
    <property type="protein sequence ID" value="VFJ54288.1"/>
    <property type="molecule type" value="Genomic_DNA"/>
</dbReference>
<dbReference type="AlphaFoldDB" id="A0A450SL17"/>
<dbReference type="SUPFAM" id="SSF52200">
    <property type="entry name" value="Toll/Interleukin receptor TIR domain"/>
    <property type="match status" value="1"/>
</dbReference>
<gene>
    <name evidence="4" type="ORF">BECKFM1743A_GA0114220_101293</name>
    <name evidence="5" type="ORF">BECKFM1743B_GA0114221_1006812</name>
    <name evidence="3" type="ORF">BECKFM1743C_GA0114222_1009710</name>
</gene>
<proteinExistence type="predicted"/>
<dbReference type="SUPFAM" id="SSF53850">
    <property type="entry name" value="Periplasmic binding protein-like II"/>
    <property type="match status" value="1"/>
</dbReference>
<name>A0A450SL17_9GAMM</name>
<dbReference type="PROSITE" id="PS50104">
    <property type="entry name" value="TIR"/>
    <property type="match status" value="1"/>
</dbReference>
<evidence type="ECO:0000313" key="4">
    <source>
        <dbReference type="EMBL" id="VFJ54288.1"/>
    </source>
</evidence>
<dbReference type="EMBL" id="CAADFL010000068">
    <property type="protein sequence ID" value="VFK08398.1"/>
    <property type="molecule type" value="Genomic_DNA"/>
</dbReference>
<dbReference type="PROSITE" id="PS51534">
    <property type="entry name" value="SEFIR"/>
    <property type="match status" value="1"/>
</dbReference>
<dbReference type="Gene3D" id="3.40.50.10140">
    <property type="entry name" value="Toll/interleukin-1 receptor homology (TIR) domain"/>
    <property type="match status" value="1"/>
</dbReference>
<evidence type="ECO:0000313" key="3">
    <source>
        <dbReference type="EMBL" id="VFJ51511.1"/>
    </source>
</evidence>
<dbReference type="InterPro" id="IPR035897">
    <property type="entry name" value="Toll_tir_struct_dom_sf"/>
</dbReference>
<dbReference type="InterPro" id="IPR000157">
    <property type="entry name" value="TIR_dom"/>
</dbReference>
<dbReference type="EMBL" id="CAADFA010000097">
    <property type="protein sequence ID" value="VFJ51511.1"/>
    <property type="molecule type" value="Genomic_DNA"/>
</dbReference>
<dbReference type="Gene3D" id="3.40.190.10">
    <property type="entry name" value="Periplasmic binding protein-like II"/>
    <property type="match status" value="1"/>
</dbReference>
<protein>
    <submittedName>
        <fullName evidence="4">ABC-type glycerol-3-phosphate transport system, substrate-binding protein</fullName>
    </submittedName>
</protein>
<feature type="domain" description="TIR" evidence="1">
    <location>
        <begin position="413"/>
        <end position="558"/>
    </location>
</feature>
<reference evidence="4" key="1">
    <citation type="submission" date="2019-02" db="EMBL/GenBank/DDBJ databases">
        <authorList>
            <person name="Gruber-Vodicka R. H."/>
            <person name="Seah K. B. B."/>
        </authorList>
    </citation>
    <scope>NUCLEOTIDE SEQUENCE</scope>
    <source>
        <strain evidence="4">BECK_BZ163</strain>
        <strain evidence="5">BECK_BZ164</strain>
        <strain evidence="3">BECK_BZ165</strain>
    </source>
</reference>
<accession>A0A450SL17</accession>